<proteinExistence type="predicted"/>
<dbReference type="RefSeq" id="WP_156313400.1">
    <property type="nucleotide sequence ID" value="NZ_CP022579.1"/>
</dbReference>
<organism evidence="3 4">
    <name type="scientific">Oryzomicrobium terrae</name>
    <dbReference type="NCBI Taxonomy" id="1735038"/>
    <lineage>
        <taxon>Bacteria</taxon>
        <taxon>Pseudomonadati</taxon>
        <taxon>Pseudomonadota</taxon>
        <taxon>Betaproteobacteria</taxon>
        <taxon>Rhodocyclales</taxon>
        <taxon>Rhodocyclaceae</taxon>
        <taxon>Oryzomicrobium</taxon>
    </lineage>
</organism>
<feature type="signal peptide" evidence="2">
    <location>
        <begin position="1"/>
        <end position="40"/>
    </location>
</feature>
<evidence type="ECO:0008006" key="5">
    <source>
        <dbReference type="Google" id="ProtNLM"/>
    </source>
</evidence>
<protein>
    <recommendedName>
        <fullName evidence="5">Polysaccharide lyase</fullName>
    </recommendedName>
</protein>
<name>A0A5C1E9S0_9RHOO</name>
<gene>
    <name evidence="3" type="ORF">OTERR_19030</name>
</gene>
<feature type="region of interest" description="Disordered" evidence="1">
    <location>
        <begin position="41"/>
        <end position="85"/>
    </location>
</feature>
<keyword evidence="4" id="KW-1185">Reference proteome</keyword>
<dbReference type="KEGG" id="otr:OTERR_19030"/>
<sequence length="362" mass="38390">MTPQPLGASRRCGQAPAAGRRLAASALLLAAVTLAFPATAAPKKNQTSGSTTTTTTSPSTSTSTSTSTTTTTTTTSTSTSTTEPYLSTTTSFTATYPYSVLVNGAPVAVSIGGVQRTYDFGGGKPFVNPYTGVPDMATFNLWLPTSGATVLVGSKILSDGYPPRIDRRSGTTVLGTLAGDQPFAGRCRTQMISFAVPSRRKAYWVFDVQMGSTDAGYEWVLTPNGVSPVLIWELKPGDNVAALTVNVDTDPANPGSLMMFFGYRGGTEASTRVGSVSGLPRHQPIHIEMEAYLDERYPSAGGMGYWKVWVGGKQVVNLTGPTLNSLATTPHTSIIGNYLYNDPCPNTLSRYTFWNTARMIVQ</sequence>
<accession>A0A5C1E9S0</accession>
<evidence type="ECO:0000256" key="2">
    <source>
        <dbReference type="SAM" id="SignalP"/>
    </source>
</evidence>
<reference evidence="3 4" key="1">
    <citation type="submission" date="2017-07" db="EMBL/GenBank/DDBJ databases">
        <title>Complete genome sequence of Oryzomicrobium terrae TPP412.</title>
        <authorList>
            <person name="Chiu L.-W."/>
            <person name="Lo K.-J."/>
            <person name="Tsai Y.-M."/>
            <person name="Lin S.-S."/>
            <person name="Kuo C.-H."/>
            <person name="Liu C.-T."/>
        </authorList>
    </citation>
    <scope>NUCLEOTIDE SEQUENCE [LARGE SCALE GENOMIC DNA]</scope>
    <source>
        <strain evidence="3 4">TPP412</strain>
    </source>
</reference>
<dbReference type="Proteomes" id="UP000323671">
    <property type="component" value="Chromosome"/>
</dbReference>
<keyword evidence="2" id="KW-0732">Signal</keyword>
<dbReference type="EMBL" id="CP022579">
    <property type="protein sequence ID" value="QEL65379.1"/>
    <property type="molecule type" value="Genomic_DNA"/>
</dbReference>
<evidence type="ECO:0000256" key="1">
    <source>
        <dbReference type="SAM" id="MobiDB-lite"/>
    </source>
</evidence>
<evidence type="ECO:0000313" key="4">
    <source>
        <dbReference type="Proteomes" id="UP000323671"/>
    </source>
</evidence>
<dbReference type="AlphaFoldDB" id="A0A5C1E9S0"/>
<feature type="chain" id="PRO_5022867233" description="Polysaccharide lyase" evidence="2">
    <location>
        <begin position="41"/>
        <end position="362"/>
    </location>
</feature>
<evidence type="ECO:0000313" key="3">
    <source>
        <dbReference type="EMBL" id="QEL65379.1"/>
    </source>
</evidence>